<dbReference type="InterPro" id="IPR025665">
    <property type="entry name" value="Beta-barrel_OMP_2"/>
</dbReference>
<dbReference type="Pfam" id="PF13568">
    <property type="entry name" value="OMP_b-brl_2"/>
    <property type="match status" value="1"/>
</dbReference>
<evidence type="ECO:0000256" key="1">
    <source>
        <dbReference type="SAM" id="SignalP"/>
    </source>
</evidence>
<reference evidence="3 4" key="1">
    <citation type="submission" date="2019-09" db="EMBL/GenBank/DDBJ databases">
        <title>Genome sequence and assembly of Flavobacterium sp.</title>
        <authorList>
            <person name="Chhetri G."/>
        </authorList>
    </citation>
    <scope>NUCLEOTIDE SEQUENCE [LARGE SCALE GENOMIC DNA]</scope>
    <source>
        <strain evidence="3 4">SNL9</strain>
    </source>
</reference>
<protein>
    <submittedName>
        <fullName evidence="3">PorT family protein</fullName>
    </submittedName>
</protein>
<evidence type="ECO:0000313" key="4">
    <source>
        <dbReference type="Proteomes" id="UP000325141"/>
    </source>
</evidence>
<keyword evidence="4" id="KW-1185">Reference proteome</keyword>
<dbReference type="RefSeq" id="WP_150011075.1">
    <property type="nucleotide sequence ID" value="NZ_VWSG01000003.1"/>
</dbReference>
<sequence length="199" mass="21459">MKKVILAAFVLGTCTAAFAQQQLKFGPKAGVNFANLSGVDNSEMKTGFHVGAVAEIKFNEKFSIQPEVVYSAQGTKNTTTVPVLGDVKTTWNNDYINIPILAKYYIVDGFSVEAGPQVGFLVKSEAKIESGNSSIKDDTKDDFKSTDFGLGFGLAYDLPVGMFVNARYNLGLSDIRNNTSSGDAIKNNVIQVGIGYKFD</sequence>
<feature type="chain" id="PRO_5024450156" evidence="1">
    <location>
        <begin position="20"/>
        <end position="199"/>
    </location>
</feature>
<comment type="caution">
    <text evidence="3">The sequence shown here is derived from an EMBL/GenBank/DDBJ whole genome shotgun (WGS) entry which is preliminary data.</text>
</comment>
<dbReference type="Proteomes" id="UP000325141">
    <property type="component" value="Unassembled WGS sequence"/>
</dbReference>
<dbReference type="EMBL" id="VWSG01000003">
    <property type="protein sequence ID" value="KAA5535890.1"/>
    <property type="molecule type" value="Genomic_DNA"/>
</dbReference>
<keyword evidence="1" id="KW-0732">Signal</keyword>
<proteinExistence type="predicted"/>
<dbReference type="AlphaFoldDB" id="A0A5M6CNC3"/>
<feature type="signal peptide" evidence="1">
    <location>
        <begin position="1"/>
        <end position="19"/>
    </location>
</feature>
<dbReference type="SUPFAM" id="SSF56925">
    <property type="entry name" value="OMPA-like"/>
    <property type="match status" value="1"/>
</dbReference>
<feature type="domain" description="Outer membrane protein beta-barrel" evidence="2">
    <location>
        <begin position="18"/>
        <end position="175"/>
    </location>
</feature>
<evidence type="ECO:0000259" key="2">
    <source>
        <dbReference type="Pfam" id="PF13568"/>
    </source>
</evidence>
<dbReference type="InterPro" id="IPR011250">
    <property type="entry name" value="OMP/PagP_B-barrel"/>
</dbReference>
<gene>
    <name evidence="3" type="ORF">F0460_05490</name>
</gene>
<evidence type="ECO:0000313" key="3">
    <source>
        <dbReference type="EMBL" id="KAA5535890.1"/>
    </source>
</evidence>
<organism evidence="3 4">
    <name type="scientific">Paenimyroides baculatum</name>
    <dbReference type="NCBI Taxonomy" id="2608000"/>
    <lineage>
        <taxon>Bacteria</taxon>
        <taxon>Pseudomonadati</taxon>
        <taxon>Bacteroidota</taxon>
        <taxon>Flavobacteriia</taxon>
        <taxon>Flavobacteriales</taxon>
        <taxon>Flavobacteriaceae</taxon>
        <taxon>Paenimyroides</taxon>
    </lineage>
</organism>
<name>A0A5M6CNC3_9FLAO</name>
<accession>A0A5M6CNC3</accession>
<dbReference type="Gene3D" id="2.40.160.20">
    <property type="match status" value="1"/>
</dbReference>